<dbReference type="InterPro" id="IPR050469">
    <property type="entry name" value="Diguanylate_Cyclase"/>
</dbReference>
<comment type="catalytic activity">
    <reaction evidence="3">
        <text>2 GTP = 3',3'-c-di-GMP + 2 diphosphate</text>
        <dbReference type="Rhea" id="RHEA:24898"/>
        <dbReference type="ChEBI" id="CHEBI:33019"/>
        <dbReference type="ChEBI" id="CHEBI:37565"/>
        <dbReference type="ChEBI" id="CHEBI:58805"/>
        <dbReference type="EC" id="2.7.7.65"/>
    </reaction>
</comment>
<feature type="transmembrane region" description="Helical" evidence="4">
    <location>
        <begin position="95"/>
        <end position="113"/>
    </location>
</feature>
<name>A0A5C8KX04_9GAMM</name>
<dbReference type="CDD" id="cd01949">
    <property type="entry name" value="GGDEF"/>
    <property type="match status" value="1"/>
</dbReference>
<keyword evidence="4" id="KW-1133">Transmembrane helix</keyword>
<dbReference type="Proteomes" id="UP000321248">
    <property type="component" value="Unassembled WGS sequence"/>
</dbReference>
<organism evidence="6 7">
    <name type="scientific">Alkalisalibacterium limincola</name>
    <dbReference type="NCBI Taxonomy" id="2699169"/>
    <lineage>
        <taxon>Bacteria</taxon>
        <taxon>Pseudomonadati</taxon>
        <taxon>Pseudomonadota</taxon>
        <taxon>Gammaproteobacteria</taxon>
        <taxon>Lysobacterales</taxon>
        <taxon>Lysobacteraceae</taxon>
        <taxon>Alkalisalibacterium</taxon>
    </lineage>
</organism>
<accession>A0A5C8KX04</accession>
<dbReference type="PROSITE" id="PS50887">
    <property type="entry name" value="GGDEF"/>
    <property type="match status" value="1"/>
</dbReference>
<keyword evidence="4" id="KW-0472">Membrane</keyword>
<sequence>MERLQLDTMHAPATRLVQVLCVFGLLNVVLAELGLMAGAGFSPEVGVAFAVMLACAGGFARIPAVGPRALVGLVFLFSFVIVLLGPPAAWPHVSGLALAGIILLPVMIIPLLVRWWVVWILIVFCVVLVVILTMVAEGVPAATRMGLYFHLLLAFASGLMLRRSRADLVAHAITSLESAWSQANTDLLTRLLNRRGWVRHTQEVLGRGREEGEELAVLFIDIDHFKQLNDTHGHQVGDEVLAQLGRVIRTRLGEEDLGARLGGEELACLLRRSSRPAALRFAERVRRDFSARNAQYGSTISVGIAMAGAEQDLGDLMARADEAMYRAKSLGRDQVVLADEVCAGKVVGASSHTASQKG</sequence>
<dbReference type="InterPro" id="IPR043128">
    <property type="entry name" value="Rev_trsase/Diguanyl_cyclase"/>
</dbReference>
<feature type="transmembrane region" description="Helical" evidence="4">
    <location>
        <begin position="41"/>
        <end position="62"/>
    </location>
</feature>
<dbReference type="SUPFAM" id="SSF55073">
    <property type="entry name" value="Nucleotide cyclase"/>
    <property type="match status" value="1"/>
</dbReference>
<evidence type="ECO:0000313" key="6">
    <source>
        <dbReference type="EMBL" id="TXK64908.1"/>
    </source>
</evidence>
<reference evidence="6 7" key="1">
    <citation type="submission" date="2019-08" db="EMBL/GenBank/DDBJ databases">
        <authorList>
            <person name="Karlyshev A.V."/>
        </authorList>
    </citation>
    <scope>NUCLEOTIDE SEQUENCE [LARGE SCALE GENOMIC DNA]</scope>
    <source>
        <strain evidence="6 7">Alg18-2.2</strain>
    </source>
</reference>
<evidence type="ECO:0000256" key="4">
    <source>
        <dbReference type="SAM" id="Phobius"/>
    </source>
</evidence>
<evidence type="ECO:0000313" key="7">
    <source>
        <dbReference type="Proteomes" id="UP000321248"/>
    </source>
</evidence>
<dbReference type="NCBIfam" id="TIGR00254">
    <property type="entry name" value="GGDEF"/>
    <property type="match status" value="1"/>
</dbReference>
<dbReference type="SMART" id="SM00267">
    <property type="entry name" value="GGDEF"/>
    <property type="match status" value="1"/>
</dbReference>
<dbReference type="InterPro" id="IPR000160">
    <property type="entry name" value="GGDEF_dom"/>
</dbReference>
<evidence type="ECO:0000256" key="1">
    <source>
        <dbReference type="ARBA" id="ARBA00001946"/>
    </source>
</evidence>
<feature type="transmembrane region" description="Helical" evidence="4">
    <location>
        <begin position="118"/>
        <end position="136"/>
    </location>
</feature>
<dbReference type="PANTHER" id="PTHR45138">
    <property type="entry name" value="REGULATORY COMPONENTS OF SENSORY TRANSDUCTION SYSTEM"/>
    <property type="match status" value="1"/>
</dbReference>
<keyword evidence="4" id="KW-0812">Transmembrane</keyword>
<comment type="caution">
    <text evidence="6">The sequence shown here is derived from an EMBL/GenBank/DDBJ whole genome shotgun (WGS) entry which is preliminary data.</text>
</comment>
<dbReference type="AlphaFoldDB" id="A0A5C8KX04"/>
<feature type="transmembrane region" description="Helical" evidence="4">
    <location>
        <begin position="69"/>
        <end position="89"/>
    </location>
</feature>
<dbReference type="Gene3D" id="3.30.70.270">
    <property type="match status" value="1"/>
</dbReference>
<dbReference type="OrthoDB" id="9803824at2"/>
<dbReference type="EC" id="2.7.7.65" evidence="2"/>
<dbReference type="EMBL" id="VRTS01000002">
    <property type="protein sequence ID" value="TXK64908.1"/>
    <property type="molecule type" value="Genomic_DNA"/>
</dbReference>
<evidence type="ECO:0000259" key="5">
    <source>
        <dbReference type="PROSITE" id="PS50887"/>
    </source>
</evidence>
<evidence type="ECO:0000256" key="3">
    <source>
        <dbReference type="ARBA" id="ARBA00034247"/>
    </source>
</evidence>
<dbReference type="Pfam" id="PF00990">
    <property type="entry name" value="GGDEF"/>
    <property type="match status" value="1"/>
</dbReference>
<dbReference type="InterPro" id="IPR029787">
    <property type="entry name" value="Nucleotide_cyclase"/>
</dbReference>
<protein>
    <recommendedName>
        <fullName evidence="2">diguanylate cyclase</fullName>
        <ecNumber evidence="2">2.7.7.65</ecNumber>
    </recommendedName>
</protein>
<dbReference type="GO" id="GO:0052621">
    <property type="term" value="F:diguanylate cyclase activity"/>
    <property type="evidence" value="ECO:0007669"/>
    <property type="project" value="UniProtKB-EC"/>
</dbReference>
<proteinExistence type="predicted"/>
<keyword evidence="7" id="KW-1185">Reference proteome</keyword>
<gene>
    <name evidence="6" type="ORF">FU658_03530</name>
</gene>
<comment type="cofactor">
    <cofactor evidence="1">
        <name>Mg(2+)</name>
        <dbReference type="ChEBI" id="CHEBI:18420"/>
    </cofactor>
</comment>
<feature type="domain" description="GGDEF" evidence="5">
    <location>
        <begin position="213"/>
        <end position="340"/>
    </location>
</feature>
<dbReference type="FunFam" id="3.30.70.270:FF:000001">
    <property type="entry name" value="Diguanylate cyclase domain protein"/>
    <property type="match status" value="1"/>
</dbReference>
<dbReference type="RefSeq" id="WP_147890828.1">
    <property type="nucleotide sequence ID" value="NZ_VRTS01000002.1"/>
</dbReference>
<dbReference type="PANTHER" id="PTHR45138:SF9">
    <property type="entry name" value="DIGUANYLATE CYCLASE DGCM-RELATED"/>
    <property type="match status" value="1"/>
</dbReference>
<evidence type="ECO:0000256" key="2">
    <source>
        <dbReference type="ARBA" id="ARBA00012528"/>
    </source>
</evidence>